<evidence type="ECO:0000256" key="1">
    <source>
        <dbReference type="ARBA" id="ARBA00005254"/>
    </source>
</evidence>
<dbReference type="CDD" id="cd06558">
    <property type="entry name" value="crotonase-like"/>
    <property type="match status" value="1"/>
</dbReference>
<dbReference type="NCBIfam" id="NF006140">
    <property type="entry name" value="PRK08290.1"/>
    <property type="match status" value="1"/>
</dbReference>
<name>A0A7W7F6K0_9SPHN</name>
<evidence type="ECO:0000313" key="3">
    <source>
        <dbReference type="Proteomes" id="UP000566324"/>
    </source>
</evidence>
<dbReference type="Gene3D" id="3.90.226.10">
    <property type="entry name" value="2-enoyl-CoA Hydratase, Chain A, domain 1"/>
    <property type="match status" value="1"/>
</dbReference>
<dbReference type="PANTHER" id="PTHR43802">
    <property type="entry name" value="ENOYL-COA HYDRATASE"/>
    <property type="match status" value="1"/>
</dbReference>
<dbReference type="EMBL" id="JACHNZ010000012">
    <property type="protein sequence ID" value="MBB4631672.1"/>
    <property type="molecule type" value="Genomic_DNA"/>
</dbReference>
<proteinExistence type="inferred from homology"/>
<dbReference type="AlphaFoldDB" id="A0A7W7F6K0"/>
<evidence type="ECO:0000313" key="2">
    <source>
        <dbReference type="EMBL" id="MBB4631672.1"/>
    </source>
</evidence>
<dbReference type="InterPro" id="IPR029045">
    <property type="entry name" value="ClpP/crotonase-like_dom_sf"/>
</dbReference>
<comment type="caution">
    <text evidence="2">The sequence shown here is derived from an EMBL/GenBank/DDBJ whole genome shotgun (WGS) entry which is preliminary data.</text>
</comment>
<keyword evidence="2" id="KW-0456">Lyase</keyword>
<gene>
    <name evidence="2" type="ORF">GGQ98_001286</name>
</gene>
<dbReference type="InterPro" id="IPR001753">
    <property type="entry name" value="Enoyl-CoA_hydra/iso"/>
</dbReference>
<protein>
    <submittedName>
        <fullName evidence="2">Enoyl-CoA hydratase</fullName>
        <ecNumber evidence="2">4.2.1.17</ecNumber>
    </submittedName>
</protein>
<keyword evidence="3" id="KW-1185">Reference proteome</keyword>
<comment type="similarity">
    <text evidence="1">Belongs to the enoyl-CoA hydratase/isomerase family.</text>
</comment>
<reference evidence="2 3" key="1">
    <citation type="submission" date="2020-08" db="EMBL/GenBank/DDBJ databases">
        <title>Genomic Encyclopedia of Type Strains, Phase IV (KMG-IV): sequencing the most valuable type-strain genomes for metagenomic binning, comparative biology and taxonomic classification.</title>
        <authorList>
            <person name="Goeker M."/>
        </authorList>
    </citation>
    <scope>NUCLEOTIDE SEQUENCE [LARGE SCALE GENOMIC DNA]</scope>
    <source>
        <strain evidence="2 3">DSM 17328</strain>
    </source>
</reference>
<dbReference type="Pfam" id="PF00378">
    <property type="entry name" value="ECH_1"/>
    <property type="match status" value="1"/>
</dbReference>
<organism evidence="2 3">
    <name type="scientific">Sphingosinicella soli</name>
    <dbReference type="NCBI Taxonomy" id="333708"/>
    <lineage>
        <taxon>Bacteria</taxon>
        <taxon>Pseudomonadati</taxon>
        <taxon>Pseudomonadota</taxon>
        <taxon>Alphaproteobacteria</taxon>
        <taxon>Sphingomonadales</taxon>
        <taxon>Sphingosinicellaceae</taxon>
        <taxon>Sphingosinicella</taxon>
    </lineage>
</organism>
<dbReference type="GO" id="GO:0004300">
    <property type="term" value="F:enoyl-CoA hydratase activity"/>
    <property type="evidence" value="ECO:0007669"/>
    <property type="project" value="UniProtKB-EC"/>
</dbReference>
<dbReference type="EC" id="4.2.1.17" evidence="2"/>
<dbReference type="Proteomes" id="UP000566324">
    <property type="component" value="Unassembled WGS sequence"/>
</dbReference>
<accession>A0A7W7F6K0</accession>
<dbReference type="RefSeq" id="WP_207791290.1">
    <property type="nucleotide sequence ID" value="NZ_JACHNZ010000012.1"/>
</dbReference>
<dbReference type="PANTHER" id="PTHR43802:SF1">
    <property type="entry name" value="IP11341P-RELATED"/>
    <property type="match status" value="1"/>
</dbReference>
<dbReference type="SUPFAM" id="SSF52096">
    <property type="entry name" value="ClpP/crotonase"/>
    <property type="match status" value="1"/>
</dbReference>
<sequence length="267" mass="29431">MTDTTYSEILYEQIGAIARISHNRPAARNAESKLLLNELNDAVLRAGADADIRVIILAGVGDHFSAGHDLKEAQTSRSAFTVEERWDYEILHYFEFALRIWDLPKPVISQVQGACVAGGFMVANMCDLMVASEDAFFSDPVCQTLGTAAVEILIHPWVMGLRQAKDMLFTGRRISAKEGFEMGMVNRLVARADLESTTLALAEQVAKAPPFALRLTKRSLNRGYDMQGFRTALQAHFDTHQLSHNSAEFMAARDKGLGGAIAEGKNR</sequence>